<organism evidence="3 4">
    <name type="scientific">Agrocybe pediades</name>
    <dbReference type="NCBI Taxonomy" id="84607"/>
    <lineage>
        <taxon>Eukaryota</taxon>
        <taxon>Fungi</taxon>
        <taxon>Dikarya</taxon>
        <taxon>Basidiomycota</taxon>
        <taxon>Agaricomycotina</taxon>
        <taxon>Agaricomycetes</taxon>
        <taxon>Agaricomycetidae</taxon>
        <taxon>Agaricales</taxon>
        <taxon>Agaricineae</taxon>
        <taxon>Strophariaceae</taxon>
        <taxon>Agrocybe</taxon>
    </lineage>
</organism>
<feature type="compositionally biased region" description="Low complexity" evidence="1">
    <location>
        <begin position="274"/>
        <end position="283"/>
    </location>
</feature>
<feature type="compositionally biased region" description="Low complexity" evidence="1">
    <location>
        <begin position="307"/>
        <end position="325"/>
    </location>
</feature>
<keyword evidence="4" id="KW-1185">Reference proteome</keyword>
<dbReference type="Pfam" id="PF25534">
    <property type="entry name" value="DUF7918"/>
    <property type="match status" value="1"/>
</dbReference>
<evidence type="ECO:0000256" key="1">
    <source>
        <dbReference type="SAM" id="MobiDB-lite"/>
    </source>
</evidence>
<accession>A0A8H4QQX1</accession>
<evidence type="ECO:0000313" key="4">
    <source>
        <dbReference type="Proteomes" id="UP000521872"/>
    </source>
</evidence>
<comment type="caution">
    <text evidence="3">The sequence shown here is derived from an EMBL/GenBank/DDBJ whole genome shotgun (WGS) entry which is preliminary data.</text>
</comment>
<sequence>MLTYRGFSAWITVDGAALPEYDISFDHQDRRASCWIAGLEGKKFQIFWQDNEGTTESCAYIDLDGEKVSGRFLWGKGIASRSGRRSSLNTEQPFVFQKIADGVERSSSRTGDNSGGEIIVKIKKIKIKGGRKANRIEPARSVLGKRKAGEMCVGYGPDEKYHEQYPTTWDFEPCEETYPGSGKAATHVSFVFRYTSLETLASQMLVPSKQLMTLPTSGTTAGGDNSDTSPEADSSPLPSKRAKRNASASQSTSVSQSLSTRRRPSGENKRNARRTVTPTTTNVLATYSGESQFFLPRIPSFQFASETTQNSDSTPSSTSFGSPDA</sequence>
<proteinExistence type="predicted"/>
<feature type="compositionally biased region" description="Low complexity" evidence="1">
    <location>
        <begin position="246"/>
        <end position="259"/>
    </location>
</feature>
<gene>
    <name evidence="3" type="ORF">D9613_002751</name>
</gene>
<feature type="region of interest" description="Disordered" evidence="1">
    <location>
        <begin position="213"/>
        <end position="283"/>
    </location>
</feature>
<dbReference type="EMBL" id="JAACJL010000044">
    <property type="protein sequence ID" value="KAF4615518.1"/>
    <property type="molecule type" value="Genomic_DNA"/>
</dbReference>
<dbReference type="InterPro" id="IPR057678">
    <property type="entry name" value="DUF7918"/>
</dbReference>
<name>A0A8H4QQX1_9AGAR</name>
<feature type="compositionally biased region" description="Polar residues" evidence="1">
    <location>
        <begin position="213"/>
        <end position="232"/>
    </location>
</feature>
<reference evidence="3 4" key="1">
    <citation type="submission" date="2019-12" db="EMBL/GenBank/DDBJ databases">
        <authorList>
            <person name="Floudas D."/>
            <person name="Bentzer J."/>
            <person name="Ahren D."/>
            <person name="Johansson T."/>
            <person name="Persson P."/>
            <person name="Tunlid A."/>
        </authorList>
    </citation>
    <scope>NUCLEOTIDE SEQUENCE [LARGE SCALE GENOMIC DNA]</scope>
    <source>
        <strain evidence="3 4">CBS 102.39</strain>
    </source>
</reference>
<dbReference type="AlphaFoldDB" id="A0A8H4QQX1"/>
<evidence type="ECO:0000313" key="3">
    <source>
        <dbReference type="EMBL" id="KAF4615518.1"/>
    </source>
</evidence>
<feature type="region of interest" description="Disordered" evidence="1">
    <location>
        <begin position="304"/>
        <end position="325"/>
    </location>
</feature>
<dbReference type="Proteomes" id="UP000521872">
    <property type="component" value="Unassembled WGS sequence"/>
</dbReference>
<evidence type="ECO:0000259" key="2">
    <source>
        <dbReference type="Pfam" id="PF25534"/>
    </source>
</evidence>
<protein>
    <recommendedName>
        <fullName evidence="2">DUF7918 domain-containing protein</fullName>
    </recommendedName>
</protein>
<feature type="domain" description="DUF7918" evidence="2">
    <location>
        <begin position="8"/>
        <end position="207"/>
    </location>
</feature>